<evidence type="ECO:0000256" key="4">
    <source>
        <dbReference type="ARBA" id="ARBA00022519"/>
    </source>
</evidence>
<comment type="subcellular location">
    <subcellularLocation>
        <location evidence="14">Cell inner membrane</location>
        <topology evidence="14">Single-pass membrane protein</topology>
    </subcellularLocation>
    <subcellularLocation>
        <location evidence="2">Cell membrane</location>
    </subcellularLocation>
    <subcellularLocation>
        <location evidence="1">Membrane</location>
        <topology evidence="1">Single-pass membrane protein</topology>
    </subcellularLocation>
</comment>
<dbReference type="Gene3D" id="3.40.710.10">
    <property type="entry name" value="DD-peptidase/beta-lactamase superfamily"/>
    <property type="match status" value="1"/>
</dbReference>
<dbReference type="SUPFAM" id="SSF56601">
    <property type="entry name" value="beta-lactamase/transpeptidase-like"/>
    <property type="match status" value="1"/>
</dbReference>
<evidence type="ECO:0000259" key="15">
    <source>
        <dbReference type="Pfam" id="PF00905"/>
    </source>
</evidence>
<keyword evidence="5 14" id="KW-0121">Carboxypeptidase</keyword>
<proteinExistence type="inferred from homology"/>
<evidence type="ECO:0000256" key="3">
    <source>
        <dbReference type="ARBA" id="ARBA00022475"/>
    </source>
</evidence>
<dbReference type="Gene3D" id="3.30.1390.30">
    <property type="entry name" value="Penicillin-binding protein 2a, domain 3"/>
    <property type="match status" value="1"/>
</dbReference>
<dbReference type="InterPro" id="IPR001460">
    <property type="entry name" value="PCN-bd_Tpept"/>
</dbReference>
<keyword evidence="4 14" id="KW-0997">Cell inner membrane</keyword>
<evidence type="ECO:0000256" key="5">
    <source>
        <dbReference type="ARBA" id="ARBA00022645"/>
    </source>
</evidence>
<dbReference type="GO" id="GO:0009252">
    <property type="term" value="P:peptidoglycan biosynthetic process"/>
    <property type="evidence" value="ECO:0007669"/>
    <property type="project" value="UniProtKB-UniRule"/>
</dbReference>
<evidence type="ECO:0000256" key="6">
    <source>
        <dbReference type="ARBA" id="ARBA00022670"/>
    </source>
</evidence>
<evidence type="ECO:0000256" key="1">
    <source>
        <dbReference type="ARBA" id="ARBA00004167"/>
    </source>
</evidence>
<dbReference type="GO" id="GO:0006508">
    <property type="term" value="P:proteolysis"/>
    <property type="evidence" value="ECO:0007669"/>
    <property type="project" value="UniProtKB-KW"/>
</dbReference>
<dbReference type="GO" id="GO:0008360">
    <property type="term" value="P:regulation of cell shape"/>
    <property type="evidence" value="ECO:0007669"/>
    <property type="project" value="UniProtKB-KW"/>
</dbReference>
<evidence type="ECO:0000256" key="12">
    <source>
        <dbReference type="ARBA" id="ARBA00023136"/>
    </source>
</evidence>
<comment type="function">
    <text evidence="14">Catalyzes cross-linking of the peptidoglycan cell wall.</text>
</comment>
<keyword evidence="3 14" id="KW-1003">Cell membrane</keyword>
<evidence type="ECO:0000256" key="7">
    <source>
        <dbReference type="ARBA" id="ARBA00022692"/>
    </source>
</evidence>
<evidence type="ECO:0000256" key="2">
    <source>
        <dbReference type="ARBA" id="ARBA00004236"/>
    </source>
</evidence>
<evidence type="ECO:0000256" key="8">
    <source>
        <dbReference type="ARBA" id="ARBA00022801"/>
    </source>
</evidence>
<feature type="transmembrane region" description="Helical" evidence="14">
    <location>
        <begin position="23"/>
        <end position="44"/>
    </location>
</feature>
<sequence>MVARKRIALRDHSAEAALFSRRIMVSFIFVLCVLGLLLSNLYYLQVDSYQAYKTRSNENRIKLVPIAPNRGLIYDRNGILLAENKPVFSLDMVPEKITDIDATIVKLTSLLSLTEDNIDDFQTRLKRQRRFKRVSILTNLSESQVALFSVQRHNYPGISVNARLKRYYPFGDALTHALGYVARINRNDLNRLAKKGLRATYAATHDIGKQGIERYYENTLHGEPGFKEVEVNNRGKIIRTLKITQPVPGNDLYLNIDIRLQLKAQQELAGRRGAIVLLAPKTGEVLAMVSSPSYDPNLFVHGISSKDYNRLLQSKDHPLINRATQGRYPPASTIKPQLAILALEDGAITPNTLINDPGWFQIPNTKRRFRDWNRWGRGKINVYTAIARSSDTFFYNLAYNVGIDKIHNFMTKFGFGEYTGIDVKEETNAILPSREWKRARYNQPWYQGDTISVGIGQGYWSATPIQLAKATGIVASRGLRPVPQLVRDIKYTNGDQFSPVVALPPLKLKDPANWQVAKDGMLGVVTKTGTAHRAFANTTYTVAGKSGTAQLYQLGEEKYDASKIRERLRDNAMFVAYAPFEEPEISATIILENAGGGSSQAAPSARRLFDVYFENKKEN</sequence>
<organism evidence="17 18">
    <name type="scientific">Moritella yayanosii</name>
    <dbReference type="NCBI Taxonomy" id="69539"/>
    <lineage>
        <taxon>Bacteria</taxon>
        <taxon>Pseudomonadati</taxon>
        <taxon>Pseudomonadota</taxon>
        <taxon>Gammaproteobacteria</taxon>
        <taxon>Alteromonadales</taxon>
        <taxon>Moritellaceae</taxon>
        <taxon>Moritella</taxon>
    </lineage>
</organism>
<feature type="active site" description="Acyl-ester intermediate" evidence="14">
    <location>
        <position position="332"/>
    </location>
</feature>
<comment type="catalytic activity">
    <reaction evidence="14">
        <text>Preferential cleavage: (Ac)2-L-Lys-D-Ala-|-D-Ala. Also transpeptidation of peptidyl-alanyl moieties that are N-acyl substituents of D-alanine.</text>
        <dbReference type="EC" id="3.4.16.4"/>
    </reaction>
</comment>
<dbReference type="EMBL" id="LS483250">
    <property type="protein sequence ID" value="SQD78867.1"/>
    <property type="molecule type" value="Genomic_DNA"/>
</dbReference>
<keyword evidence="13 14" id="KW-0961">Cell wall biogenesis/degradation</keyword>
<dbReference type="NCBIfam" id="TIGR03423">
    <property type="entry name" value="pbp2_mrdA"/>
    <property type="match status" value="1"/>
</dbReference>
<evidence type="ECO:0000313" key="17">
    <source>
        <dbReference type="EMBL" id="SQD78867.1"/>
    </source>
</evidence>
<dbReference type="PANTHER" id="PTHR30627">
    <property type="entry name" value="PEPTIDOGLYCAN D,D-TRANSPEPTIDASE"/>
    <property type="match status" value="1"/>
</dbReference>
<protein>
    <recommendedName>
        <fullName evidence="14">Peptidoglycan D,D-transpeptidase MrdA</fullName>
        <ecNumber evidence="14">3.4.16.4</ecNumber>
    </recommendedName>
    <alternativeName>
        <fullName evidence="14">Penicillin-binding protein 2</fullName>
        <shortName evidence="14">PBP-2</shortName>
    </alternativeName>
</protein>
<dbReference type="GO" id="GO:0005886">
    <property type="term" value="C:plasma membrane"/>
    <property type="evidence" value="ECO:0007669"/>
    <property type="project" value="UniProtKB-SubCell"/>
</dbReference>
<dbReference type="InterPro" id="IPR050515">
    <property type="entry name" value="Beta-lactam/transpept"/>
</dbReference>
<dbReference type="InterPro" id="IPR012338">
    <property type="entry name" value="Beta-lactam/transpept-like"/>
</dbReference>
<dbReference type="GO" id="GO:0071972">
    <property type="term" value="F:peptidoglycan L,D-transpeptidase activity"/>
    <property type="evidence" value="ECO:0007669"/>
    <property type="project" value="TreeGrafter"/>
</dbReference>
<dbReference type="GO" id="GO:0008658">
    <property type="term" value="F:penicillin binding"/>
    <property type="evidence" value="ECO:0007669"/>
    <property type="project" value="UniProtKB-UniRule"/>
</dbReference>
<keyword evidence="12 14" id="KW-0472">Membrane</keyword>
<reference evidence="18" key="1">
    <citation type="submission" date="2018-05" db="EMBL/GenBank/DDBJ databases">
        <authorList>
            <person name="Cea G.-C."/>
            <person name="William W."/>
        </authorList>
    </citation>
    <scope>NUCLEOTIDE SEQUENCE [LARGE SCALE GENOMIC DNA]</scope>
    <source>
        <strain evidence="18">DB21MT 5</strain>
    </source>
</reference>
<dbReference type="PANTHER" id="PTHR30627:SF2">
    <property type="entry name" value="PEPTIDOGLYCAN D,D-TRANSPEPTIDASE MRDA"/>
    <property type="match status" value="1"/>
</dbReference>
<evidence type="ECO:0000256" key="14">
    <source>
        <dbReference type="HAMAP-Rule" id="MF_02081"/>
    </source>
</evidence>
<keyword evidence="8 14" id="KW-0378">Hydrolase</keyword>
<evidence type="ECO:0000313" key="18">
    <source>
        <dbReference type="Proteomes" id="UP000250163"/>
    </source>
</evidence>
<dbReference type="GO" id="GO:0009002">
    <property type="term" value="F:serine-type D-Ala-D-Ala carboxypeptidase activity"/>
    <property type="evidence" value="ECO:0007669"/>
    <property type="project" value="UniProtKB-UniRule"/>
</dbReference>
<keyword evidence="11 14" id="KW-1133">Transmembrane helix</keyword>
<gene>
    <name evidence="14 17" type="primary">mrdA</name>
    <name evidence="17" type="ORF">MORIYA_2391</name>
</gene>
<evidence type="ECO:0000256" key="11">
    <source>
        <dbReference type="ARBA" id="ARBA00022989"/>
    </source>
</evidence>
<dbReference type="InterPro" id="IPR017790">
    <property type="entry name" value="Penicillin-binding_protein_2"/>
</dbReference>
<evidence type="ECO:0000256" key="9">
    <source>
        <dbReference type="ARBA" id="ARBA00022960"/>
    </source>
</evidence>
<dbReference type="AlphaFoldDB" id="A0A330LPE5"/>
<dbReference type="Pfam" id="PF03717">
    <property type="entry name" value="PBP_dimer"/>
    <property type="match status" value="1"/>
</dbReference>
<feature type="domain" description="Penicillin-binding protein transpeptidase" evidence="15">
    <location>
        <begin position="273"/>
        <end position="609"/>
    </location>
</feature>
<comment type="similarity">
    <text evidence="14">Belongs to the transpeptidase family. MrdA subfamily.</text>
</comment>
<dbReference type="Proteomes" id="UP000250163">
    <property type="component" value="Chromosome MORIYA"/>
</dbReference>
<dbReference type="HAMAP" id="MF_02081">
    <property type="entry name" value="MrdA_transpept"/>
    <property type="match status" value="1"/>
</dbReference>
<keyword evidence="10 14" id="KW-0573">Peptidoglycan synthesis</keyword>
<dbReference type="Pfam" id="PF00905">
    <property type="entry name" value="Transpeptidase"/>
    <property type="match status" value="1"/>
</dbReference>
<keyword evidence="18" id="KW-1185">Reference proteome</keyword>
<name>A0A330LPE5_9GAMM</name>
<keyword evidence="7 14" id="KW-0812">Transmembrane</keyword>
<accession>A0A330LPE5</accession>
<feature type="domain" description="Penicillin-binding protein dimerisation" evidence="16">
    <location>
        <begin position="66"/>
        <end position="241"/>
    </location>
</feature>
<dbReference type="InterPro" id="IPR036138">
    <property type="entry name" value="PBP_dimer_sf"/>
</dbReference>
<comment type="pathway">
    <text evidence="14">Cell wall biogenesis; peptidoglycan biosynthesis.</text>
</comment>
<evidence type="ECO:0000256" key="13">
    <source>
        <dbReference type="ARBA" id="ARBA00023316"/>
    </source>
</evidence>
<keyword evidence="6 14" id="KW-0645">Protease</keyword>
<evidence type="ECO:0000256" key="10">
    <source>
        <dbReference type="ARBA" id="ARBA00022984"/>
    </source>
</evidence>
<dbReference type="UniPathway" id="UPA00219"/>
<dbReference type="GO" id="GO:0071555">
    <property type="term" value="P:cell wall organization"/>
    <property type="evidence" value="ECO:0007669"/>
    <property type="project" value="UniProtKB-KW"/>
</dbReference>
<keyword evidence="9 14" id="KW-0133">Cell shape</keyword>
<dbReference type="SUPFAM" id="SSF56519">
    <property type="entry name" value="Penicillin binding protein dimerisation domain"/>
    <property type="match status" value="1"/>
</dbReference>
<dbReference type="Gene3D" id="3.90.1310.10">
    <property type="entry name" value="Penicillin-binding protein 2a (Domain 2)"/>
    <property type="match status" value="1"/>
</dbReference>
<comment type="caution">
    <text evidence="14">Lacks conserved residue(s) required for the propagation of feature annotation.</text>
</comment>
<dbReference type="EC" id="3.4.16.4" evidence="14"/>
<evidence type="ECO:0000259" key="16">
    <source>
        <dbReference type="Pfam" id="PF03717"/>
    </source>
</evidence>
<dbReference type="InterPro" id="IPR005311">
    <property type="entry name" value="PBP_dimer"/>
</dbReference>
<dbReference type="KEGG" id="mya:MORIYA_2391"/>